<proteinExistence type="predicted"/>
<name>A0A813H0Q9_POLGL</name>
<accession>A0A813H0Q9</accession>
<sequence length="49" mass="5357">MLGSLGIASSMKPFTTRLEQLCRRPRQNTSLGSARALALLRLFAGPIKK</sequence>
<gene>
    <name evidence="1" type="ORF">PGLA1383_LOCUS47409</name>
</gene>
<organism evidence="1 2">
    <name type="scientific">Polarella glacialis</name>
    <name type="common">Dinoflagellate</name>
    <dbReference type="NCBI Taxonomy" id="89957"/>
    <lineage>
        <taxon>Eukaryota</taxon>
        <taxon>Sar</taxon>
        <taxon>Alveolata</taxon>
        <taxon>Dinophyceae</taxon>
        <taxon>Suessiales</taxon>
        <taxon>Suessiaceae</taxon>
        <taxon>Polarella</taxon>
    </lineage>
</organism>
<keyword evidence="2" id="KW-1185">Reference proteome</keyword>
<dbReference type="Proteomes" id="UP000654075">
    <property type="component" value="Unassembled WGS sequence"/>
</dbReference>
<evidence type="ECO:0000313" key="1">
    <source>
        <dbReference type="EMBL" id="CAE8631292.1"/>
    </source>
</evidence>
<protein>
    <submittedName>
        <fullName evidence="1">Uncharacterized protein</fullName>
    </submittedName>
</protein>
<dbReference type="AlphaFoldDB" id="A0A813H0Q9"/>
<evidence type="ECO:0000313" key="2">
    <source>
        <dbReference type="Proteomes" id="UP000654075"/>
    </source>
</evidence>
<reference evidence="1" key="1">
    <citation type="submission" date="2021-02" db="EMBL/GenBank/DDBJ databases">
        <authorList>
            <person name="Dougan E. K."/>
            <person name="Rhodes N."/>
            <person name="Thang M."/>
            <person name="Chan C."/>
        </authorList>
    </citation>
    <scope>NUCLEOTIDE SEQUENCE</scope>
</reference>
<comment type="caution">
    <text evidence="1">The sequence shown here is derived from an EMBL/GenBank/DDBJ whole genome shotgun (WGS) entry which is preliminary data.</text>
</comment>
<dbReference type="EMBL" id="CAJNNV010030084">
    <property type="protein sequence ID" value="CAE8631292.1"/>
    <property type="molecule type" value="Genomic_DNA"/>
</dbReference>